<dbReference type="NCBIfam" id="TIGR03696">
    <property type="entry name" value="Rhs_assc_core"/>
    <property type="match status" value="1"/>
</dbReference>
<dbReference type="PANTHER" id="PTHR32305">
    <property type="match status" value="1"/>
</dbReference>
<feature type="region of interest" description="Disordered" evidence="2">
    <location>
        <begin position="1321"/>
        <end position="1363"/>
    </location>
</feature>
<proteinExistence type="predicted"/>
<dbReference type="InterPro" id="IPR045351">
    <property type="entry name" value="DUF6531"/>
</dbReference>
<feature type="compositionally biased region" description="Basic and acidic residues" evidence="2">
    <location>
        <begin position="56"/>
        <end position="67"/>
    </location>
</feature>
<evidence type="ECO:0000256" key="2">
    <source>
        <dbReference type="SAM" id="MobiDB-lite"/>
    </source>
</evidence>
<dbReference type="InterPro" id="IPR006530">
    <property type="entry name" value="YD"/>
</dbReference>
<feature type="domain" description="Teneurin-like YD-shell" evidence="5">
    <location>
        <begin position="847"/>
        <end position="972"/>
    </location>
</feature>
<feature type="domain" description="Teneurin-like YD-shell" evidence="5">
    <location>
        <begin position="1277"/>
        <end position="1548"/>
    </location>
</feature>
<dbReference type="InterPro" id="IPR031325">
    <property type="entry name" value="RHS_repeat"/>
</dbReference>
<evidence type="ECO:0000313" key="6">
    <source>
        <dbReference type="EMBL" id="MFF0009649.1"/>
    </source>
</evidence>
<dbReference type="Gene3D" id="2.180.10.10">
    <property type="entry name" value="RHS repeat-associated core"/>
    <property type="match status" value="4"/>
</dbReference>
<dbReference type="InterPro" id="IPR050708">
    <property type="entry name" value="T6SS_VgrG/RHS"/>
</dbReference>
<accession>A0ABW6N8Y3</accession>
<organism evidence="6 7">
    <name type="scientific">Streptomyces tibetensis</name>
    <dbReference type="NCBI Taxonomy" id="2382123"/>
    <lineage>
        <taxon>Bacteria</taxon>
        <taxon>Bacillati</taxon>
        <taxon>Actinomycetota</taxon>
        <taxon>Actinomycetes</taxon>
        <taxon>Kitasatosporales</taxon>
        <taxon>Streptomycetaceae</taxon>
        <taxon>Streptomyces</taxon>
    </lineage>
</organism>
<dbReference type="Proteomes" id="UP001601422">
    <property type="component" value="Unassembled WGS sequence"/>
</dbReference>
<dbReference type="RefSeq" id="WP_389835657.1">
    <property type="nucleotide sequence ID" value="NZ_JBIAJP010000022.1"/>
</dbReference>
<comment type="caution">
    <text evidence="6">The sequence shown here is derived from an EMBL/GenBank/DDBJ whole genome shotgun (WGS) entry which is preliminary data.</text>
</comment>
<feature type="domain" description="Teneurin-like YD-shell" evidence="5">
    <location>
        <begin position="580"/>
        <end position="708"/>
    </location>
</feature>
<feature type="domain" description="Tox-PL" evidence="3">
    <location>
        <begin position="1730"/>
        <end position="1825"/>
    </location>
</feature>
<feature type="domain" description="DUF6531" evidence="4">
    <location>
        <begin position="305"/>
        <end position="378"/>
    </location>
</feature>
<feature type="domain" description="Teneurin-like YD-shell" evidence="5">
    <location>
        <begin position="986"/>
        <end position="1158"/>
    </location>
</feature>
<reference evidence="6 7" key="1">
    <citation type="submission" date="2024-10" db="EMBL/GenBank/DDBJ databases">
        <title>The Natural Products Discovery Center: Release of the First 8490 Sequenced Strains for Exploring Actinobacteria Biosynthetic Diversity.</title>
        <authorList>
            <person name="Kalkreuter E."/>
            <person name="Kautsar S.A."/>
            <person name="Yang D."/>
            <person name="Bader C.D."/>
            <person name="Teijaro C.N."/>
            <person name="Fluegel L."/>
            <person name="Davis C.M."/>
            <person name="Simpson J.R."/>
            <person name="Lauterbach L."/>
            <person name="Steele A.D."/>
            <person name="Gui C."/>
            <person name="Meng S."/>
            <person name="Li G."/>
            <person name="Viehrig K."/>
            <person name="Ye F."/>
            <person name="Su P."/>
            <person name="Kiefer A.F."/>
            <person name="Nichols A."/>
            <person name="Cepeda A.J."/>
            <person name="Yan W."/>
            <person name="Fan B."/>
            <person name="Jiang Y."/>
            <person name="Adhikari A."/>
            <person name="Zheng C.-J."/>
            <person name="Schuster L."/>
            <person name="Cowan T.M."/>
            <person name="Smanski M.J."/>
            <person name="Chevrette M.G."/>
            <person name="De Carvalho L.P.S."/>
            <person name="Shen B."/>
        </authorList>
    </citation>
    <scope>NUCLEOTIDE SEQUENCE [LARGE SCALE GENOMIC DNA]</scope>
    <source>
        <strain evidence="6 7">NPDC005497</strain>
    </source>
</reference>
<dbReference type="Pfam" id="PF25023">
    <property type="entry name" value="TEN_YD-shell"/>
    <property type="match status" value="4"/>
</dbReference>
<dbReference type="Pfam" id="PF20148">
    <property type="entry name" value="DUF6531"/>
    <property type="match status" value="1"/>
</dbReference>
<evidence type="ECO:0000259" key="3">
    <source>
        <dbReference type="Pfam" id="PF15644"/>
    </source>
</evidence>
<dbReference type="NCBIfam" id="TIGR01643">
    <property type="entry name" value="YD_repeat_2x"/>
    <property type="match status" value="13"/>
</dbReference>
<keyword evidence="1" id="KW-0677">Repeat</keyword>
<gene>
    <name evidence="6" type="ORF">ACFYQT_40350</name>
</gene>
<dbReference type="InterPro" id="IPR028908">
    <property type="entry name" value="Tox-PL_dom"/>
</dbReference>
<feature type="region of interest" description="Disordered" evidence="2">
    <location>
        <begin position="42"/>
        <end position="117"/>
    </location>
</feature>
<evidence type="ECO:0000259" key="5">
    <source>
        <dbReference type="Pfam" id="PF25023"/>
    </source>
</evidence>
<dbReference type="Pfam" id="PF15644">
    <property type="entry name" value="Gln_amidase"/>
    <property type="match status" value="1"/>
</dbReference>
<protein>
    <submittedName>
        <fullName evidence="6">DUF6531 domain-containing protein</fullName>
    </submittedName>
</protein>
<dbReference type="PANTHER" id="PTHR32305:SF15">
    <property type="entry name" value="PROTEIN RHSA-RELATED"/>
    <property type="match status" value="1"/>
</dbReference>
<dbReference type="InterPro" id="IPR022385">
    <property type="entry name" value="Rhs_assc_core"/>
</dbReference>
<dbReference type="InterPro" id="IPR056823">
    <property type="entry name" value="TEN-like_YD-shell"/>
</dbReference>
<dbReference type="EMBL" id="JBIAJP010000022">
    <property type="protein sequence ID" value="MFF0009649.1"/>
    <property type="molecule type" value="Genomic_DNA"/>
</dbReference>
<sequence>MSARVRLLGTLLVLSVVAGGGWLVQVDASAATGRVADGYVYRGPDPAGRQRPATLQERRAQTKDKAKPVKPGALPVTRSKPATAAQIKLAKANQQSLRAMGPKSPAASPASGGGVKQSSFEAPIKAAAAASYSSGALYQVSTDPFGNAAAQQGGWLMALGNHIGAAVPGEPLQVKAAIWQSGGANTEVHPVKVRWKVDYYGCRLSNDDVQWFDFGQTVQAPTLNTDKVFPEVNASFTVPTTECTQQVPSFTVWACTTVTDDPTDTESCGSYNMFYIVPSLPEGAECAAVCGDASGAAGTTVMRADPVNTATGAFTEAFTDANVPAPGVPLQVGRVYSSDNNESGALGKGWQLPWETRLKIEADGDAVLVGEGGTRHTYKKSGETFTTPGQARSKLVIDGSGYKLTTADQSEYAFNASGQLTAVKDRTGRGLSLTYTGGKPTTITDAVGRAAKLAYTGDRLDTVTLADGRVVDYSYTGDRLTSVTALDGKTETYGYDASGRVNKVTDARTKQITFNTYDTQGRVASQTDALGRDTKFTYSKNGVFDQVDVTAPDGGVWTDVYYKNVLFTQIDPLNNKSYYRYDKFFNRTSVIDAEVRRTEWEFDSQGRLKRRSNASSDEEWTYDAKGNVATYTDGESNDYAFGYNTANQVSTVKDPLGKTTTYGYNATTGLLETVTSPRGKTTKYGYDGDGNLTSVTTPKGNKTTYTYFPSGQVKTVVDPRGNVTGADPAKYTTSYTYDPADRVKTVTDARGNVTSYDYDEVGNLLTVTDAAKRVTAYSYNDAGRLKTITDPALKQTVLDYDPAGRLSKETNRRGATVTYTYDKAGNQVQVVTARGNATGADAKLYTWKIGYDKVGNRKTVTDPLGKTTAFTWDADNRPLSVTDPLSHTRSVTYDDNGSVVKTTDGLGHGMTLDYDDNNRLKSSKTWAGYLTTYEYDDDSHLAAEVSPEAERTTYTYDDDGNLATTVDPRGNVTGADPAKYTWKYGYDAAGNPASVTDPLGHQRKTGYDAVGNVASVTDGRDKQTVYEYDELNRPKKVTAPDTGATAFTYNKAGFLETSTDANTHTSTYGYNDEGQLTSVKNPLGKTVAYEYDLDGNRTKYTNARTQTIITTVDARNLPTKITYSDGTAAQTYGYDDASRLKTVTDATGSRTLSYDDDDKIQTITSPGATKPFTYVWNTDDTLKSRAYPDGRTTSYGYDKVGRTKTQTTNSKAVSYGYDKAGNLTSVTLPTTTARSETRTYDEAGRLTTLTSPTISNTFTYDENNRLIGDKPGTGYPTRYAYDDTGRTTRVCTDTSATSCLTGTAGTTYTYDKVGNLKTAASSGSTTTHTYDDGDQLQSTTNGTTTTSFSYDDDGNQTKDDDGTYAYDPVGRLKSATIGTNTYGFTYDADGNRTTVNKNNALAATSRWDINNPLPQLATDTDASGALLADYHYDPDGSARSMDRSAGTYYFTQDRQNSTSAVYDAAGTDNYRYTYSAWGSPTGKATITGGQTSPFGYTGQYKDQYLPDRLQLRARSYDTAQRRFTTQDPIPASADNPNQSPYNYADNDPANLADPSGQCPMCFGALIGGVVGGGVYALGHRDDFDWGDFAAATGQGAVVGAVGGFLAPAGTALATQLGLQGGRALGVAVVTDAAIGMGLTWAINTAQCQPTTPTDLLVGALTGGLGNLIKPALGALKGFRWGVFKGTDPVAGGRTGWWTQSAGRTLNGVDYYTPNTPGLQRAVNPQGGEMNCGLCAISADAAMAGRPAQAVPGAIAILDAPDMARFLGGTWRSRSGITGVVGDLRRWGNGSRAIVLGLPKPGERVGHYFNVINDNGKIAFIDAQQGVVWHLDNWNGFLVMRTDNL</sequence>
<name>A0ABW6N8Y3_9ACTN</name>
<evidence type="ECO:0000256" key="1">
    <source>
        <dbReference type="ARBA" id="ARBA00022737"/>
    </source>
</evidence>
<dbReference type="Pfam" id="PF05593">
    <property type="entry name" value="RHS_repeat"/>
    <property type="match status" value="5"/>
</dbReference>
<keyword evidence="7" id="KW-1185">Reference proteome</keyword>
<evidence type="ECO:0000259" key="4">
    <source>
        <dbReference type="Pfam" id="PF20148"/>
    </source>
</evidence>
<evidence type="ECO:0000313" key="7">
    <source>
        <dbReference type="Proteomes" id="UP001601422"/>
    </source>
</evidence>